<comment type="caution">
    <text evidence="1">The sequence shown here is derived from an EMBL/GenBank/DDBJ whole genome shotgun (WGS) entry which is preliminary data.</text>
</comment>
<dbReference type="EMBL" id="JAENHL010000006">
    <property type="protein sequence ID" value="MBK1866348.1"/>
    <property type="molecule type" value="Genomic_DNA"/>
</dbReference>
<name>A0ACC5R1T1_9HYPH</name>
<sequence length="248" mass="26361">MFSDLKNKRIVITGGVTGIGGAATLALAQMGARLFAQYHSGEKEAAAFANQGIETFKLDLLERKAPWRLIEEAQKRLGGIDVLINNAGGMVERRRIAEFDDALYDQVLELNVRQLVDCCRAAIPLFEAQRSGNIINVSSIAARSGGAAGSGVYAGTKGFVSAITKSMAKELAPSNIRVNAVSPGTIHTAFHDRHSTPDKLEATRRLVPLGRLGTAEDCAGTFVYLASDQASGYVTGQVIEVNGGLLMP</sequence>
<protein>
    <submittedName>
        <fullName evidence="1">SDR family oxidoreductase</fullName>
    </submittedName>
</protein>
<gene>
    <name evidence="1" type="ORF">JHL16_08285</name>
</gene>
<dbReference type="Proteomes" id="UP000616151">
    <property type="component" value="Unassembled WGS sequence"/>
</dbReference>
<evidence type="ECO:0000313" key="1">
    <source>
        <dbReference type="EMBL" id="MBK1866348.1"/>
    </source>
</evidence>
<proteinExistence type="predicted"/>
<reference evidence="1" key="1">
    <citation type="submission" date="2021-01" db="EMBL/GenBank/DDBJ databases">
        <authorList>
            <person name="Sun Q."/>
        </authorList>
    </citation>
    <scope>NUCLEOTIDE SEQUENCE</scope>
    <source>
        <strain evidence="1">YIM B02566</strain>
    </source>
</reference>
<organism evidence="1 2">
    <name type="scientific">Taklimakanibacter albus</name>
    <dbReference type="NCBI Taxonomy" id="2800327"/>
    <lineage>
        <taxon>Bacteria</taxon>
        <taxon>Pseudomonadati</taxon>
        <taxon>Pseudomonadota</taxon>
        <taxon>Alphaproteobacteria</taxon>
        <taxon>Hyphomicrobiales</taxon>
        <taxon>Aestuariivirgaceae</taxon>
        <taxon>Taklimakanibacter</taxon>
    </lineage>
</organism>
<accession>A0ACC5R1T1</accession>
<evidence type="ECO:0000313" key="2">
    <source>
        <dbReference type="Proteomes" id="UP000616151"/>
    </source>
</evidence>
<keyword evidence="2" id="KW-1185">Reference proteome</keyword>